<comment type="similarity">
    <text evidence="2">Belongs to the mitochondrion-specific ribosomal protein mS23 family.</text>
</comment>
<gene>
    <name evidence="8" type="ORF">G210_5390</name>
</gene>
<dbReference type="EMBL" id="AOGT01000500">
    <property type="protein sequence ID" value="EMG49776.1"/>
    <property type="molecule type" value="Genomic_DNA"/>
</dbReference>
<dbReference type="PANTHER" id="PTHR37799:SF1">
    <property type="entry name" value="SMALL RIBOSOMAL SUBUNIT PROTEIN MS23"/>
    <property type="match status" value="1"/>
</dbReference>
<evidence type="ECO:0000256" key="3">
    <source>
        <dbReference type="ARBA" id="ARBA00022980"/>
    </source>
</evidence>
<protein>
    <recommendedName>
        <fullName evidence="6">37S ribosomal protein S25, mitochondrial</fullName>
    </recommendedName>
</protein>
<evidence type="ECO:0000313" key="9">
    <source>
        <dbReference type="Proteomes" id="UP000011777"/>
    </source>
</evidence>
<dbReference type="AlphaFoldDB" id="M3IT63"/>
<keyword evidence="3 6" id="KW-0689">Ribosomal protein</keyword>
<comment type="subcellular location">
    <subcellularLocation>
        <location evidence="1 6">Mitochondrion</location>
    </subcellularLocation>
</comment>
<sequence>MKIQTEATNVLHRASAYLKSGLLKNKPLWYDIVAKYPPKHNLTRIPHMHRQQNPDDKRATASPKTTSTTSKKHFKTRESTIDMKSRNNDIHRIPKLKFIEDKLRNVFYEQHPWELARPKNLIENSGDDISKCDWSHMLQLNKPLDGESVVQRTLWFLTNSKNNNHNNGERLSLTEAYDKARFEYYRLRMSEEMESHVAREESTMYGGIFVNTNIKWNLGKEQEYIDDWTVIAQERTQVMEANMNRSAAPAGSLVEEEQTKTTIFEDFLADVPKEQQPQEEGAEKESA</sequence>
<evidence type="ECO:0000256" key="4">
    <source>
        <dbReference type="ARBA" id="ARBA00023128"/>
    </source>
</evidence>
<feature type="region of interest" description="Disordered" evidence="7">
    <location>
        <begin position="41"/>
        <end position="76"/>
    </location>
</feature>
<evidence type="ECO:0000256" key="6">
    <source>
        <dbReference type="PIRNR" id="PIRNR029764"/>
    </source>
</evidence>
<name>M3IT63_CANMX</name>
<dbReference type="eggNOG" id="ENOG502RZQQ">
    <property type="taxonomic scope" value="Eukaryota"/>
</dbReference>
<evidence type="ECO:0000256" key="1">
    <source>
        <dbReference type="ARBA" id="ARBA00004173"/>
    </source>
</evidence>
<dbReference type="Proteomes" id="UP000011777">
    <property type="component" value="Unassembled WGS sequence"/>
</dbReference>
<dbReference type="InterPro" id="IPR016939">
    <property type="entry name" value="Ribosomal_mS23_fun"/>
</dbReference>
<dbReference type="PANTHER" id="PTHR37799">
    <property type="entry name" value="37S RIBOSOMAL PROTEIN S25, MITOCHONDRIAL"/>
    <property type="match status" value="1"/>
</dbReference>
<dbReference type="GO" id="GO:0005763">
    <property type="term" value="C:mitochondrial small ribosomal subunit"/>
    <property type="evidence" value="ECO:0007669"/>
    <property type="project" value="UniProtKB-UniRule"/>
</dbReference>
<feature type="compositionally biased region" description="Low complexity" evidence="7">
    <location>
        <begin position="60"/>
        <end position="69"/>
    </location>
</feature>
<evidence type="ECO:0000256" key="5">
    <source>
        <dbReference type="ARBA" id="ARBA00023274"/>
    </source>
</evidence>
<accession>M3IT63</accession>
<feature type="compositionally biased region" description="Basic residues" evidence="7">
    <location>
        <begin position="41"/>
        <end position="50"/>
    </location>
</feature>
<dbReference type="PIRSF" id="PIRSF029764">
    <property type="entry name" value="RSM25"/>
    <property type="match status" value="1"/>
</dbReference>
<dbReference type="Pfam" id="PF13741">
    <property type="entry name" value="MRP-S25"/>
    <property type="match status" value="1"/>
</dbReference>
<organism evidence="8 9">
    <name type="scientific">Candida maltosa (strain Xu316)</name>
    <name type="common">Yeast</name>
    <dbReference type="NCBI Taxonomy" id="1245528"/>
    <lineage>
        <taxon>Eukaryota</taxon>
        <taxon>Fungi</taxon>
        <taxon>Dikarya</taxon>
        <taxon>Ascomycota</taxon>
        <taxon>Saccharomycotina</taxon>
        <taxon>Pichiomycetes</taxon>
        <taxon>Debaryomycetaceae</taxon>
        <taxon>Candida/Lodderomyces clade</taxon>
        <taxon>Candida</taxon>
    </lineage>
</organism>
<keyword evidence="4 6" id="KW-0496">Mitochondrion</keyword>
<dbReference type="OMA" id="ENWKIWA"/>
<keyword evidence="5 6" id="KW-0687">Ribonucleoprotein</keyword>
<reference evidence="8 9" key="1">
    <citation type="submission" date="2013-02" db="EMBL/GenBank/DDBJ databases">
        <title>Genome sequence of Candida maltosa Xu316, a potential industrial strain for xylitol and ethanol production.</title>
        <authorList>
            <person name="Yu J."/>
            <person name="Wang Q."/>
            <person name="Geng X."/>
            <person name="Bao W."/>
            <person name="He P."/>
            <person name="Cai J."/>
        </authorList>
    </citation>
    <scope>NUCLEOTIDE SEQUENCE [LARGE SCALE GENOMIC DNA]</scope>
    <source>
        <strain evidence="9">Xu316</strain>
    </source>
</reference>
<proteinExistence type="inferred from homology"/>
<keyword evidence="9" id="KW-1185">Reference proteome</keyword>
<dbReference type="STRING" id="1245528.M3IT63"/>
<evidence type="ECO:0000313" key="8">
    <source>
        <dbReference type="EMBL" id="EMG49776.1"/>
    </source>
</evidence>
<evidence type="ECO:0000256" key="7">
    <source>
        <dbReference type="SAM" id="MobiDB-lite"/>
    </source>
</evidence>
<comment type="caution">
    <text evidence="8">The sequence shown here is derived from an EMBL/GenBank/DDBJ whole genome shotgun (WGS) entry which is preliminary data.</text>
</comment>
<dbReference type="OrthoDB" id="5542239at2759"/>
<dbReference type="GO" id="GO:0003735">
    <property type="term" value="F:structural constituent of ribosome"/>
    <property type="evidence" value="ECO:0007669"/>
    <property type="project" value="UniProtKB-UniRule"/>
</dbReference>
<dbReference type="HOGENOM" id="CLU_081350_0_0_1"/>
<evidence type="ECO:0000256" key="2">
    <source>
        <dbReference type="ARBA" id="ARBA00009864"/>
    </source>
</evidence>
<comment type="subunit">
    <text evidence="6">Component of the mitochondrial small ribosomal subunit.</text>
</comment>